<accession>A0A380CWT2</accession>
<dbReference type="Proteomes" id="UP000254893">
    <property type="component" value="Unassembled WGS sequence"/>
</dbReference>
<evidence type="ECO:0000313" key="1">
    <source>
        <dbReference type="EMBL" id="SUJ29128.1"/>
    </source>
</evidence>
<evidence type="ECO:0000313" key="2">
    <source>
        <dbReference type="Proteomes" id="UP000254893"/>
    </source>
</evidence>
<dbReference type="AlphaFoldDB" id="A0A380CWT2"/>
<name>A0A380CWT2_SPHSI</name>
<dbReference type="RefSeq" id="WP_258862522.1">
    <property type="nucleotide sequence ID" value="NZ_UGYW01000002.1"/>
</dbReference>
<sequence length="91" mass="10294">MLLPLTLGDISEQEDIRSEIAVHLAKTSIKAENLIMDDIANFLTSHVIADQGFEYREGVGFVTHRNHSERNHMHSEEDLRIINDIIGLAVK</sequence>
<proteinExistence type="predicted"/>
<reference evidence="1 2" key="1">
    <citation type="submission" date="2018-06" db="EMBL/GenBank/DDBJ databases">
        <authorList>
            <consortium name="Pathogen Informatics"/>
            <person name="Doyle S."/>
        </authorList>
    </citation>
    <scope>NUCLEOTIDE SEQUENCE [LARGE SCALE GENOMIC DNA]</scope>
    <source>
        <strain evidence="1 2">NCTC11388</strain>
    </source>
</reference>
<organism evidence="1 2">
    <name type="scientific">Sphingobacterium spiritivorum</name>
    <name type="common">Flavobacterium spiritivorum</name>
    <dbReference type="NCBI Taxonomy" id="258"/>
    <lineage>
        <taxon>Bacteria</taxon>
        <taxon>Pseudomonadati</taxon>
        <taxon>Bacteroidota</taxon>
        <taxon>Sphingobacteriia</taxon>
        <taxon>Sphingobacteriales</taxon>
        <taxon>Sphingobacteriaceae</taxon>
        <taxon>Sphingobacterium</taxon>
    </lineage>
</organism>
<gene>
    <name evidence="1" type="ORF">NCTC11388_04537</name>
</gene>
<dbReference type="EMBL" id="UGYW01000002">
    <property type="protein sequence ID" value="SUJ29128.1"/>
    <property type="molecule type" value="Genomic_DNA"/>
</dbReference>
<protein>
    <submittedName>
        <fullName evidence="1">Uncharacterized protein</fullName>
    </submittedName>
</protein>